<evidence type="ECO:0000313" key="3">
    <source>
        <dbReference type="Proteomes" id="UP001521137"/>
    </source>
</evidence>
<dbReference type="RefSeq" id="WP_235310455.1">
    <property type="nucleotide sequence ID" value="NZ_JAKGAS010000001.1"/>
</dbReference>
<sequence>MRKCICTIIFVMVSFSSKHLFAKDVIYAAKEQNVYYTKLLSHALSYTPEKNYRVKRYGLALPKQRAFNLLAQGSDIDVMNGSSTTSREKTYQAIYFPILRGLKGWRLAIINQNNPDLFKNIKTEQEFKNKIPVQFHTWTATKIFEHNKIKVAKGTNFKGLFQMLHKKRIDYLPRSFLEVKRDLTLYPELNLMIDPYILIKYPSAYYFYVSKNNIELANDIKIGLEKALADGSFEKLFNQAFGSEMASFKLQARKVFNLDNPYIPTTIPVNRKELWAKAN</sequence>
<keyword evidence="3" id="KW-1185">Reference proteome</keyword>
<dbReference type="EMBL" id="JAKGAS010000001">
    <property type="protein sequence ID" value="MCF2946938.1"/>
    <property type="molecule type" value="Genomic_DNA"/>
</dbReference>
<protein>
    <submittedName>
        <fullName evidence="2">Transporter substrate-binding domain-containing protein</fullName>
    </submittedName>
</protein>
<proteinExistence type="predicted"/>
<evidence type="ECO:0000256" key="1">
    <source>
        <dbReference type="SAM" id="SignalP"/>
    </source>
</evidence>
<comment type="caution">
    <text evidence="2">The sequence shown here is derived from an EMBL/GenBank/DDBJ whole genome shotgun (WGS) entry which is preliminary data.</text>
</comment>
<gene>
    <name evidence="2" type="ORF">L0668_02390</name>
</gene>
<dbReference type="Gene3D" id="3.40.190.10">
    <property type="entry name" value="Periplasmic binding protein-like II"/>
    <property type="match status" value="1"/>
</dbReference>
<reference evidence="2 3" key="1">
    <citation type="submission" date="2022-01" db="EMBL/GenBank/DDBJ databases">
        <title>Paraglaciecola sp. G1-23.</title>
        <authorList>
            <person name="Jin M.S."/>
            <person name="Han D.M."/>
            <person name="Kim H.M."/>
            <person name="Jeon C.O."/>
        </authorList>
    </citation>
    <scope>NUCLEOTIDE SEQUENCE [LARGE SCALE GENOMIC DNA]</scope>
    <source>
        <strain evidence="2 3">G1-23</strain>
    </source>
</reference>
<name>A0ABS9D205_9ALTE</name>
<dbReference type="SUPFAM" id="SSF53850">
    <property type="entry name" value="Periplasmic binding protein-like II"/>
    <property type="match status" value="1"/>
</dbReference>
<evidence type="ECO:0000313" key="2">
    <source>
        <dbReference type="EMBL" id="MCF2946938.1"/>
    </source>
</evidence>
<organism evidence="2 3">
    <name type="scientific">Paraglaciecola algarum</name>
    <dbReference type="NCBI Taxonomy" id="3050085"/>
    <lineage>
        <taxon>Bacteria</taxon>
        <taxon>Pseudomonadati</taxon>
        <taxon>Pseudomonadota</taxon>
        <taxon>Gammaproteobacteria</taxon>
        <taxon>Alteromonadales</taxon>
        <taxon>Alteromonadaceae</taxon>
        <taxon>Paraglaciecola</taxon>
    </lineage>
</organism>
<dbReference type="Proteomes" id="UP001521137">
    <property type="component" value="Unassembled WGS sequence"/>
</dbReference>
<feature type="signal peptide" evidence="1">
    <location>
        <begin position="1"/>
        <end position="22"/>
    </location>
</feature>
<feature type="chain" id="PRO_5045367640" evidence="1">
    <location>
        <begin position="23"/>
        <end position="279"/>
    </location>
</feature>
<keyword evidence="1" id="KW-0732">Signal</keyword>
<accession>A0ABS9D205</accession>